<sequence>MDDTVFALSSGQGRAGIAVIRISGPHAADALTALSGTDLPSPRKAVVRRLTDPRTDEQLDQALVLWLPGPGTVTGDDMAELHVHGSTAVVAGVLDVLGTLAGHRMAEPGEFTRRAFANGRMDLTQVEGLADLIDAETAGQRRLALAQAEGGLTARCADWKAQLVKALALIEAEIDFSDEELPEGLSDQAVSMISRVHGEMTQILASASAGEVMRDGVQVAILGAPNVGKSSLMNRLARREAAIVSDISGTTRDIIEVRLDLGGIPVVLADTAGLRDTDDPIEREGIARAKSKAATADIALWVCDLSNAEDPVWPEGLETTRRLVIGNKADIAGEGEGQPCDLRLSATTGEGLDALEAWLADAARDLAGGSGAAAVVGRARQASALRDAADALQRGLDEAAQETDGEAALVSEEMRMALRALGRLVGTVDVEDVLDVIFRDFCIGK</sequence>
<dbReference type="GO" id="GO:0003924">
    <property type="term" value="F:GTPase activity"/>
    <property type="evidence" value="ECO:0007669"/>
    <property type="project" value="UniProtKB-UniRule"/>
</dbReference>
<organism evidence="11 12">
    <name type="scientific">Candidatus Phaeomarinibacter ectocarpi</name>
    <dbReference type="NCBI Taxonomy" id="1458461"/>
    <lineage>
        <taxon>Bacteria</taxon>
        <taxon>Pseudomonadati</taxon>
        <taxon>Pseudomonadota</taxon>
        <taxon>Alphaproteobacteria</taxon>
        <taxon>Hyphomicrobiales</taxon>
        <taxon>Parvibaculaceae</taxon>
        <taxon>Candidatus Phaeomarinibacter</taxon>
    </lineage>
</organism>
<feature type="domain" description="TrmE-type G" evidence="10">
    <location>
        <begin position="216"/>
        <end position="364"/>
    </location>
</feature>
<dbReference type="HAMAP" id="MF_00379">
    <property type="entry name" value="GTPase_MnmE"/>
    <property type="match status" value="1"/>
</dbReference>
<dbReference type="Gene3D" id="3.30.1360.120">
    <property type="entry name" value="Probable tRNA modification gtpase trme, domain 1"/>
    <property type="match status" value="1"/>
</dbReference>
<dbReference type="EMBL" id="HG966617">
    <property type="protein sequence ID" value="CDO59765.1"/>
    <property type="molecule type" value="Genomic_DNA"/>
</dbReference>
<dbReference type="EC" id="3.6.-.-" evidence="8"/>
<evidence type="ECO:0000256" key="8">
    <source>
        <dbReference type="HAMAP-Rule" id="MF_00379"/>
    </source>
</evidence>
<keyword evidence="6 8" id="KW-0630">Potassium</keyword>
<comment type="cofactor">
    <cofactor evidence="8">
        <name>K(+)</name>
        <dbReference type="ChEBI" id="CHEBI:29103"/>
    </cofactor>
    <text evidence="8">Binds 1 potassium ion per subunit.</text>
</comment>
<comment type="subcellular location">
    <subcellularLocation>
        <location evidence="8">Cytoplasm</location>
    </subcellularLocation>
</comment>
<feature type="binding site" evidence="8">
    <location>
        <position position="226"/>
    </location>
    <ligand>
        <name>K(+)</name>
        <dbReference type="ChEBI" id="CHEBI:29103"/>
    </ligand>
</feature>
<dbReference type="InterPro" id="IPR018948">
    <property type="entry name" value="GTP-bd_TrmE_N"/>
</dbReference>
<evidence type="ECO:0000256" key="7">
    <source>
        <dbReference type="ARBA" id="ARBA00023134"/>
    </source>
</evidence>
<dbReference type="NCBIfam" id="NF003661">
    <property type="entry name" value="PRK05291.1-3"/>
    <property type="match status" value="1"/>
</dbReference>
<evidence type="ECO:0000259" key="10">
    <source>
        <dbReference type="PROSITE" id="PS51709"/>
    </source>
</evidence>
<feature type="binding site" evidence="8">
    <location>
        <begin position="270"/>
        <end position="273"/>
    </location>
    <ligand>
        <name>GTP</name>
        <dbReference type="ChEBI" id="CHEBI:37565"/>
    </ligand>
</feature>
<dbReference type="Gene3D" id="3.40.50.300">
    <property type="entry name" value="P-loop containing nucleotide triphosphate hydrolases"/>
    <property type="match status" value="1"/>
</dbReference>
<evidence type="ECO:0000256" key="1">
    <source>
        <dbReference type="ARBA" id="ARBA00011043"/>
    </source>
</evidence>
<proteinExistence type="inferred from homology"/>
<dbReference type="CDD" id="cd14858">
    <property type="entry name" value="TrmE_N"/>
    <property type="match status" value="1"/>
</dbReference>
<dbReference type="NCBIfam" id="TIGR00450">
    <property type="entry name" value="mnmE_trmE_thdF"/>
    <property type="match status" value="1"/>
</dbReference>
<dbReference type="Proteomes" id="UP000032160">
    <property type="component" value="Chromosome I"/>
</dbReference>
<dbReference type="HOGENOM" id="CLU_019624_3_1_5"/>
<comment type="similarity">
    <text evidence="1 8 9">Belongs to the TRAFAC class TrmE-Era-EngA-EngB-Septin-like GTPase superfamily. TrmE GTPase family.</text>
</comment>
<feature type="binding site" evidence="8">
    <location>
        <position position="250"/>
    </location>
    <ligand>
        <name>K(+)</name>
        <dbReference type="ChEBI" id="CHEBI:29103"/>
    </ligand>
</feature>
<dbReference type="InterPro" id="IPR027417">
    <property type="entry name" value="P-loop_NTPase"/>
</dbReference>
<feature type="binding site" evidence="8">
    <location>
        <begin position="226"/>
        <end position="231"/>
    </location>
    <ligand>
        <name>GTP</name>
        <dbReference type="ChEBI" id="CHEBI:37565"/>
    </ligand>
</feature>
<name>X5MLT6_9HYPH</name>
<dbReference type="Pfam" id="PF01926">
    <property type="entry name" value="MMR_HSR1"/>
    <property type="match status" value="1"/>
</dbReference>
<dbReference type="Gene3D" id="1.20.120.430">
    <property type="entry name" value="tRNA modification GTPase MnmE domain 2"/>
    <property type="match status" value="1"/>
</dbReference>
<dbReference type="OrthoDB" id="9805918at2"/>
<keyword evidence="7 8" id="KW-0342">GTP-binding</keyword>
<protein>
    <recommendedName>
        <fullName evidence="8">tRNA modification GTPase MnmE</fullName>
        <ecNumber evidence="8">3.6.-.-</ecNumber>
    </recommendedName>
</protein>
<dbReference type="InterPro" id="IPR005225">
    <property type="entry name" value="Small_GTP-bd"/>
</dbReference>
<dbReference type="RefSeq" id="WP_043950318.1">
    <property type="nucleotide sequence ID" value="NZ_HG966617.1"/>
</dbReference>
<gene>
    <name evidence="8" type="primary">mnmE</name>
    <name evidence="8" type="synonym">trmE</name>
    <name evidence="11" type="ORF">BN1012_Phect1551</name>
</gene>
<keyword evidence="12" id="KW-1185">Reference proteome</keyword>
<dbReference type="KEGG" id="pect:BN1012_Phect1551"/>
<accession>X5MLT6</accession>
<evidence type="ECO:0000313" key="11">
    <source>
        <dbReference type="EMBL" id="CDO59765.1"/>
    </source>
</evidence>
<keyword evidence="8" id="KW-0479">Metal-binding</keyword>
<comment type="function">
    <text evidence="8">Exhibits a very high intrinsic GTPase hydrolysis rate. Involved in the addition of a carboxymethylaminomethyl (cmnm) group at the wobble position (U34) of certain tRNAs, forming tRNA-cmnm(5)s(2)U34.</text>
</comment>
<dbReference type="FunFam" id="3.30.1360.120:FF:000007">
    <property type="entry name" value="tRNA modification GTPase GTPBP3, mitochondrial"/>
    <property type="match status" value="1"/>
</dbReference>
<dbReference type="STRING" id="1458461.BN1012_Phect1551"/>
<dbReference type="PRINTS" id="PR00449">
    <property type="entry name" value="RASTRNSFRMNG"/>
</dbReference>
<feature type="binding site" evidence="8">
    <location>
        <position position="251"/>
    </location>
    <ligand>
        <name>Mg(2+)</name>
        <dbReference type="ChEBI" id="CHEBI:18420"/>
    </ligand>
</feature>
<feature type="binding site" evidence="8">
    <location>
        <begin position="327"/>
        <end position="330"/>
    </location>
    <ligand>
        <name>GTP</name>
        <dbReference type="ChEBI" id="CHEBI:37565"/>
    </ligand>
</feature>
<dbReference type="InterPro" id="IPR027368">
    <property type="entry name" value="MnmE_dom2"/>
</dbReference>
<dbReference type="GO" id="GO:0002098">
    <property type="term" value="P:tRNA wobble uridine modification"/>
    <property type="evidence" value="ECO:0007669"/>
    <property type="project" value="TreeGrafter"/>
</dbReference>
<evidence type="ECO:0000256" key="3">
    <source>
        <dbReference type="ARBA" id="ARBA00022741"/>
    </source>
</evidence>
<keyword evidence="8" id="KW-0963">Cytoplasm</keyword>
<evidence type="ECO:0000313" key="12">
    <source>
        <dbReference type="Proteomes" id="UP000032160"/>
    </source>
</evidence>
<dbReference type="GO" id="GO:0005525">
    <property type="term" value="F:GTP binding"/>
    <property type="evidence" value="ECO:0007669"/>
    <property type="project" value="UniProtKB-UniRule"/>
</dbReference>
<dbReference type="InterPro" id="IPR031168">
    <property type="entry name" value="G_TrmE"/>
</dbReference>
<dbReference type="CDD" id="cd04164">
    <property type="entry name" value="trmE"/>
    <property type="match status" value="1"/>
</dbReference>
<keyword evidence="5 8" id="KW-0460">Magnesium</keyword>
<reference evidence="11 12" key="1">
    <citation type="journal article" date="2014" name="Front. Genet.">
        <title>Genome and metabolic network of "Candidatus Phaeomarinobacter ectocarpi" Ec32, a new candidate genus of Alphaproteobacteria frequently associated with brown algae.</title>
        <authorList>
            <person name="Dittami S.M."/>
            <person name="Barbeyron T."/>
            <person name="Boyen C."/>
            <person name="Cambefort J."/>
            <person name="Collet G."/>
            <person name="Delage L."/>
            <person name="Gobet A."/>
            <person name="Groisillier A."/>
            <person name="Leblanc C."/>
            <person name="Michel G."/>
            <person name="Scornet D."/>
            <person name="Siegel A."/>
            <person name="Tapia J.E."/>
            <person name="Tonon T."/>
        </authorList>
    </citation>
    <scope>NUCLEOTIDE SEQUENCE [LARGE SCALE GENOMIC DNA]</scope>
    <source>
        <strain evidence="11 12">Ec32</strain>
    </source>
</reference>
<feature type="binding site" evidence="8">
    <location>
        <position position="247"/>
    </location>
    <ligand>
        <name>K(+)</name>
        <dbReference type="ChEBI" id="CHEBI:29103"/>
    </ligand>
</feature>
<dbReference type="GO" id="GO:0030488">
    <property type="term" value="P:tRNA methylation"/>
    <property type="evidence" value="ECO:0007669"/>
    <property type="project" value="TreeGrafter"/>
</dbReference>
<dbReference type="InterPro" id="IPR004520">
    <property type="entry name" value="GTPase_MnmE"/>
</dbReference>
<dbReference type="GO" id="GO:0046872">
    <property type="term" value="F:metal ion binding"/>
    <property type="evidence" value="ECO:0007669"/>
    <property type="project" value="UniProtKB-KW"/>
</dbReference>
<keyword evidence="4 8" id="KW-0378">Hydrolase</keyword>
<evidence type="ECO:0000256" key="6">
    <source>
        <dbReference type="ARBA" id="ARBA00022958"/>
    </source>
</evidence>
<comment type="caution">
    <text evidence="8">Lacks conserved residue(s) required for the propagation of feature annotation.</text>
</comment>
<feature type="binding site" evidence="8">
    <location>
        <position position="245"/>
    </location>
    <ligand>
        <name>K(+)</name>
        <dbReference type="ChEBI" id="CHEBI:29103"/>
    </ligand>
</feature>
<dbReference type="AlphaFoldDB" id="X5MLT6"/>
<evidence type="ECO:0000256" key="5">
    <source>
        <dbReference type="ARBA" id="ARBA00022842"/>
    </source>
</evidence>
<feature type="binding site" evidence="8">
    <location>
        <begin position="245"/>
        <end position="251"/>
    </location>
    <ligand>
        <name>GTP</name>
        <dbReference type="ChEBI" id="CHEBI:37565"/>
    </ligand>
</feature>
<evidence type="ECO:0000256" key="9">
    <source>
        <dbReference type="RuleBase" id="RU003313"/>
    </source>
</evidence>
<dbReference type="SUPFAM" id="SSF52540">
    <property type="entry name" value="P-loop containing nucleoside triphosphate hydrolases"/>
    <property type="match status" value="1"/>
</dbReference>
<dbReference type="Pfam" id="PF12631">
    <property type="entry name" value="MnmE_helical"/>
    <property type="match status" value="1"/>
</dbReference>
<feature type="binding site" evidence="8">
    <location>
        <position position="80"/>
    </location>
    <ligand>
        <name>(6S)-5-formyl-5,6,7,8-tetrahydrofolate</name>
        <dbReference type="ChEBI" id="CHEBI:57457"/>
    </ligand>
</feature>
<feature type="binding site" evidence="8">
    <location>
        <position position="120"/>
    </location>
    <ligand>
        <name>(6S)-5-formyl-5,6,7,8-tetrahydrofolate</name>
        <dbReference type="ChEBI" id="CHEBI:57457"/>
    </ligand>
</feature>
<dbReference type="NCBIfam" id="TIGR00231">
    <property type="entry name" value="small_GTP"/>
    <property type="match status" value="1"/>
</dbReference>
<keyword evidence="2 8" id="KW-0819">tRNA processing</keyword>
<feature type="binding site" evidence="8">
    <location>
        <position position="445"/>
    </location>
    <ligand>
        <name>(6S)-5-formyl-5,6,7,8-tetrahydrofolate</name>
        <dbReference type="ChEBI" id="CHEBI:57457"/>
    </ligand>
</feature>
<dbReference type="InterPro" id="IPR025867">
    <property type="entry name" value="MnmE_helical"/>
</dbReference>
<comment type="subunit">
    <text evidence="8">Homodimer. Heterotetramer of two MnmE and two MnmG subunits.</text>
</comment>
<dbReference type="PANTHER" id="PTHR42714:SF2">
    <property type="entry name" value="TRNA MODIFICATION GTPASE GTPBP3, MITOCHONDRIAL"/>
    <property type="match status" value="1"/>
</dbReference>
<dbReference type="InterPro" id="IPR027266">
    <property type="entry name" value="TrmE/GcvT-like"/>
</dbReference>
<evidence type="ECO:0000256" key="4">
    <source>
        <dbReference type="ARBA" id="ARBA00022801"/>
    </source>
</evidence>
<evidence type="ECO:0000256" key="2">
    <source>
        <dbReference type="ARBA" id="ARBA00022694"/>
    </source>
</evidence>
<keyword evidence="3 8" id="KW-0547">Nucleotide-binding</keyword>
<dbReference type="PATRIC" id="fig|1458461.3.peg.1550"/>
<feature type="binding site" evidence="8">
    <location>
        <position position="21"/>
    </location>
    <ligand>
        <name>(6S)-5-formyl-5,6,7,8-tetrahydrofolate</name>
        <dbReference type="ChEBI" id="CHEBI:57457"/>
    </ligand>
</feature>
<dbReference type="PROSITE" id="PS51709">
    <property type="entry name" value="G_TRME"/>
    <property type="match status" value="1"/>
</dbReference>
<dbReference type="Pfam" id="PF10396">
    <property type="entry name" value="TrmE_N"/>
    <property type="match status" value="1"/>
</dbReference>
<dbReference type="PANTHER" id="PTHR42714">
    <property type="entry name" value="TRNA MODIFICATION GTPASE GTPBP3"/>
    <property type="match status" value="1"/>
</dbReference>
<feature type="binding site" evidence="8">
    <location>
        <position position="230"/>
    </location>
    <ligand>
        <name>Mg(2+)</name>
        <dbReference type="ChEBI" id="CHEBI:18420"/>
    </ligand>
</feature>
<dbReference type="InterPro" id="IPR006073">
    <property type="entry name" value="GTP-bd"/>
</dbReference>
<dbReference type="GO" id="GO:0005737">
    <property type="term" value="C:cytoplasm"/>
    <property type="evidence" value="ECO:0007669"/>
    <property type="project" value="UniProtKB-SubCell"/>
</dbReference>